<dbReference type="Gene3D" id="3.30.730.10">
    <property type="entry name" value="AP2/ERF domain"/>
    <property type="match status" value="1"/>
</dbReference>
<dbReference type="HOGENOM" id="CLU_904127_0_0_1"/>
<dbReference type="eggNOG" id="ENOG502S0HI">
    <property type="taxonomic scope" value="Eukaryota"/>
</dbReference>
<dbReference type="PROSITE" id="PS51032">
    <property type="entry name" value="AP2_ERF"/>
    <property type="match status" value="1"/>
</dbReference>
<accession>W1PE40</accession>
<protein>
    <recommendedName>
        <fullName evidence="8">AP2/ERF domain-containing protein</fullName>
    </recommendedName>
</protein>
<dbReference type="SMART" id="SM00380">
    <property type="entry name" value="AP2"/>
    <property type="match status" value="1"/>
</dbReference>
<proteinExistence type="inferred from homology"/>
<feature type="region of interest" description="Disordered" evidence="7">
    <location>
        <begin position="1"/>
        <end position="88"/>
    </location>
</feature>
<dbReference type="Proteomes" id="UP000017836">
    <property type="component" value="Unassembled WGS sequence"/>
</dbReference>
<name>W1PE40_AMBTC</name>
<sequence>MALLSSSKSHNPSFNGGKTHQIAIEKDPLFPPNMAQDIHSETSPSFHGGAQSHQLARGKEPISSSSATQESSPPESHDPNFNGGLKPHRIAPEKELLPQKQGSKTMRFLGVRQRPSGRWVAEIKDASQKLRLWLGTFDRAEEAAKAYDAAARILRGKNAKTNFQTDEFSRSSCLKNPKFQHLLLKAMAKRRYADQVRKNSSYLCNENLRFLEGETSLIESGEPTRTGEMMHGEGLSCYLGRGNLVYGDGRVWSGGGEDFSRVLYGSKVYSTVHVAPSFNVSLHLESVVRKDKTNPLLVENGWLDAVSM</sequence>
<evidence type="ECO:0000256" key="2">
    <source>
        <dbReference type="ARBA" id="ARBA00023015"/>
    </source>
</evidence>
<dbReference type="InterPro" id="IPR050913">
    <property type="entry name" value="AP2/ERF_ERF"/>
</dbReference>
<dbReference type="InterPro" id="IPR036955">
    <property type="entry name" value="AP2/ERF_dom_sf"/>
</dbReference>
<dbReference type="GO" id="GO:0003700">
    <property type="term" value="F:DNA-binding transcription factor activity"/>
    <property type="evidence" value="ECO:0000318"/>
    <property type="project" value="GO_Central"/>
</dbReference>
<dbReference type="AlphaFoldDB" id="W1PE40"/>
<dbReference type="CDD" id="cd00018">
    <property type="entry name" value="AP2"/>
    <property type="match status" value="1"/>
</dbReference>
<evidence type="ECO:0000256" key="6">
    <source>
        <dbReference type="ARBA" id="ARBA00024343"/>
    </source>
</evidence>
<reference evidence="10" key="1">
    <citation type="journal article" date="2013" name="Science">
        <title>The Amborella genome and the evolution of flowering plants.</title>
        <authorList>
            <consortium name="Amborella Genome Project"/>
        </authorList>
    </citation>
    <scope>NUCLEOTIDE SEQUENCE [LARGE SCALE GENOMIC DNA]</scope>
</reference>
<evidence type="ECO:0000313" key="9">
    <source>
        <dbReference type="EMBL" id="ERN05896.1"/>
    </source>
</evidence>
<evidence type="ECO:0000313" key="10">
    <source>
        <dbReference type="Proteomes" id="UP000017836"/>
    </source>
</evidence>
<dbReference type="Gramene" id="ERN05896">
    <property type="protein sequence ID" value="ERN05896"/>
    <property type="gene ID" value="AMTR_s00006p00266920"/>
</dbReference>
<dbReference type="GO" id="GO:0005634">
    <property type="term" value="C:nucleus"/>
    <property type="evidence" value="ECO:0000318"/>
    <property type="project" value="GO_Central"/>
</dbReference>
<comment type="similarity">
    <text evidence="6">Belongs to the AP2/ERF transcription factor family. ERF subfamily.</text>
</comment>
<dbReference type="FunFam" id="3.30.730.10:FF:000005">
    <property type="entry name" value="ethylene-responsive transcription factor RAP2-11"/>
    <property type="match status" value="1"/>
</dbReference>
<dbReference type="InterPro" id="IPR001471">
    <property type="entry name" value="AP2/ERF_dom"/>
</dbReference>
<dbReference type="PANTHER" id="PTHR31194:SF82">
    <property type="entry name" value="AP2_ERF DOMAIN-CONTAINING PROTEIN"/>
    <property type="match status" value="1"/>
</dbReference>
<dbReference type="OrthoDB" id="773121at2759"/>
<feature type="domain" description="AP2/ERF" evidence="8">
    <location>
        <begin position="107"/>
        <end position="164"/>
    </location>
</feature>
<dbReference type="GO" id="GO:0000976">
    <property type="term" value="F:transcription cis-regulatory region binding"/>
    <property type="evidence" value="ECO:0000318"/>
    <property type="project" value="GO_Central"/>
</dbReference>
<keyword evidence="2" id="KW-0805">Transcription regulation</keyword>
<keyword evidence="4" id="KW-0804">Transcription</keyword>
<evidence type="ECO:0000259" key="8">
    <source>
        <dbReference type="PROSITE" id="PS51032"/>
    </source>
</evidence>
<organism evidence="9 10">
    <name type="scientific">Amborella trichopoda</name>
    <dbReference type="NCBI Taxonomy" id="13333"/>
    <lineage>
        <taxon>Eukaryota</taxon>
        <taxon>Viridiplantae</taxon>
        <taxon>Streptophyta</taxon>
        <taxon>Embryophyta</taxon>
        <taxon>Tracheophyta</taxon>
        <taxon>Spermatophyta</taxon>
        <taxon>Magnoliopsida</taxon>
        <taxon>Amborellales</taxon>
        <taxon>Amborellaceae</taxon>
        <taxon>Amborella</taxon>
    </lineage>
</organism>
<keyword evidence="5" id="KW-0539">Nucleus</keyword>
<dbReference type="PANTHER" id="PTHR31194">
    <property type="entry name" value="SHN SHINE , DNA BINDING / TRANSCRIPTION FACTOR"/>
    <property type="match status" value="1"/>
</dbReference>
<evidence type="ECO:0000256" key="3">
    <source>
        <dbReference type="ARBA" id="ARBA00023125"/>
    </source>
</evidence>
<evidence type="ECO:0000256" key="7">
    <source>
        <dbReference type="SAM" id="MobiDB-lite"/>
    </source>
</evidence>
<feature type="compositionally biased region" description="Low complexity" evidence="7">
    <location>
        <begin position="61"/>
        <end position="74"/>
    </location>
</feature>
<gene>
    <name evidence="9" type="ORF">AMTR_s00006p00266920</name>
</gene>
<feature type="compositionally biased region" description="Polar residues" evidence="7">
    <location>
        <begin position="1"/>
        <end position="18"/>
    </location>
</feature>
<keyword evidence="10" id="KW-1185">Reference proteome</keyword>
<evidence type="ECO:0000256" key="5">
    <source>
        <dbReference type="ARBA" id="ARBA00023242"/>
    </source>
</evidence>
<dbReference type="EMBL" id="KI393980">
    <property type="protein sequence ID" value="ERN05896.1"/>
    <property type="molecule type" value="Genomic_DNA"/>
</dbReference>
<dbReference type="InterPro" id="IPR016177">
    <property type="entry name" value="DNA-bd_dom_sf"/>
</dbReference>
<comment type="subcellular location">
    <subcellularLocation>
        <location evidence="1">Nucleus</location>
    </subcellularLocation>
</comment>
<dbReference type="SUPFAM" id="SSF54171">
    <property type="entry name" value="DNA-binding domain"/>
    <property type="match status" value="1"/>
</dbReference>
<dbReference type="Pfam" id="PF00847">
    <property type="entry name" value="AP2"/>
    <property type="match status" value="1"/>
</dbReference>
<keyword evidence="3" id="KW-0238">DNA-binding</keyword>
<dbReference type="PRINTS" id="PR00367">
    <property type="entry name" value="ETHRSPELEMNT"/>
</dbReference>
<evidence type="ECO:0000256" key="4">
    <source>
        <dbReference type="ARBA" id="ARBA00023163"/>
    </source>
</evidence>
<evidence type="ECO:0000256" key="1">
    <source>
        <dbReference type="ARBA" id="ARBA00004123"/>
    </source>
</evidence>
<dbReference type="KEGG" id="atr:18434083"/>